<keyword evidence="2" id="KW-1185">Reference proteome</keyword>
<proteinExistence type="predicted"/>
<name>A0A1W6YQG2_9BORD</name>
<dbReference type="Proteomes" id="UP000194151">
    <property type="component" value="Chromosome"/>
</dbReference>
<reference evidence="1 2" key="1">
    <citation type="submission" date="2017-05" db="EMBL/GenBank/DDBJ databases">
        <title>Complete and WGS of Bordetella genogroups.</title>
        <authorList>
            <person name="Spilker T."/>
            <person name="LiPuma J."/>
        </authorList>
    </citation>
    <scope>NUCLEOTIDE SEQUENCE [LARGE SCALE GENOMIC DNA]</scope>
    <source>
        <strain evidence="1 2">AU19157</strain>
    </source>
</reference>
<organism evidence="1 2">
    <name type="scientific">Bordetella genomosp. 8</name>
    <dbReference type="NCBI Taxonomy" id="1416806"/>
    <lineage>
        <taxon>Bacteria</taxon>
        <taxon>Pseudomonadati</taxon>
        <taxon>Pseudomonadota</taxon>
        <taxon>Betaproteobacteria</taxon>
        <taxon>Burkholderiales</taxon>
        <taxon>Alcaligenaceae</taxon>
        <taxon>Bordetella</taxon>
    </lineage>
</organism>
<sequence>MNVNENLRTSTSAIDQETANVDASFRENMNAPALDIASAQRFALMSGNLSFKSTCAAGMIKLVVSSCKDIVRVVGT</sequence>
<gene>
    <name evidence="1" type="ORF">CAL12_22150</name>
</gene>
<dbReference type="STRING" id="1416806.CAL12_22150"/>
<dbReference type="KEGG" id="bgv:CAL12_22150"/>
<dbReference type="AlphaFoldDB" id="A0A1W6YQG2"/>
<accession>A0A1W6YQG2</accession>
<dbReference type="EMBL" id="CP021108">
    <property type="protein sequence ID" value="ARP83254.1"/>
    <property type="molecule type" value="Genomic_DNA"/>
</dbReference>
<evidence type="ECO:0000313" key="2">
    <source>
        <dbReference type="Proteomes" id="UP000194151"/>
    </source>
</evidence>
<protein>
    <submittedName>
        <fullName evidence="1">Uncharacterized protein</fullName>
    </submittedName>
</protein>
<evidence type="ECO:0000313" key="1">
    <source>
        <dbReference type="EMBL" id="ARP83254.1"/>
    </source>
</evidence>
<dbReference type="OrthoDB" id="8637163at2"/>
<dbReference type="RefSeq" id="WP_086066592.1">
    <property type="nucleotide sequence ID" value="NZ_CP021108.1"/>
</dbReference>